<gene>
    <name evidence="2" type="ORF">BU14_0615s0009</name>
</gene>
<evidence type="ECO:0000313" key="3">
    <source>
        <dbReference type="Proteomes" id="UP000218209"/>
    </source>
</evidence>
<dbReference type="InterPro" id="IPR035903">
    <property type="entry name" value="HesB-like_dom_sf"/>
</dbReference>
<dbReference type="AlphaFoldDB" id="A0A1X6NR53"/>
<dbReference type="InterPro" id="IPR016092">
    <property type="entry name" value="ATAP"/>
</dbReference>
<keyword evidence="3" id="KW-1185">Reference proteome</keyword>
<accession>A0A1X6NR53</accession>
<sequence>MPPLSLTRPLVALLCARGGATPARPGLPTPAAALARLASAAARPPAAVTVPVGAPPPPPAAAPPVSAAGSVGVPVDAPGLTVAVSGGRDETVAPVRLSAAAAARLGELVSRSTGPGGTPRPPTLRLSVDGGGCAGLVYNFTLDGDDADAASARTDDGEEEADEAEEDVVIVAENGATLVVDALSLPYVRGAVVDWEENLVRQAFCVRENDNAEAGCGCGVSFAAKE</sequence>
<proteinExistence type="inferred from homology"/>
<dbReference type="GO" id="GO:0005506">
    <property type="term" value="F:iron ion binding"/>
    <property type="evidence" value="ECO:0007669"/>
    <property type="project" value="TreeGrafter"/>
</dbReference>
<dbReference type="OrthoDB" id="1938621at2759"/>
<dbReference type="SUPFAM" id="SSF89360">
    <property type="entry name" value="HesB-like domain"/>
    <property type="match status" value="1"/>
</dbReference>
<evidence type="ECO:0008006" key="4">
    <source>
        <dbReference type="Google" id="ProtNLM"/>
    </source>
</evidence>
<name>A0A1X6NR53_PORUM</name>
<evidence type="ECO:0000256" key="1">
    <source>
        <dbReference type="ARBA" id="ARBA00006718"/>
    </source>
</evidence>
<comment type="similarity">
    <text evidence="1">Belongs to the HesB/IscA family.</text>
</comment>
<dbReference type="GO" id="GO:0005739">
    <property type="term" value="C:mitochondrion"/>
    <property type="evidence" value="ECO:0007669"/>
    <property type="project" value="TreeGrafter"/>
</dbReference>
<dbReference type="GO" id="GO:0051539">
    <property type="term" value="F:4 iron, 4 sulfur cluster binding"/>
    <property type="evidence" value="ECO:0007669"/>
    <property type="project" value="TreeGrafter"/>
</dbReference>
<dbReference type="PANTHER" id="PTHR43011">
    <property type="entry name" value="IRON-SULFUR CLUSTER ASSEMBLY 2 HOMOLOG, MITOCHONDRIAL"/>
    <property type="match status" value="1"/>
</dbReference>
<dbReference type="GO" id="GO:0051537">
    <property type="term" value="F:2 iron, 2 sulfur cluster binding"/>
    <property type="evidence" value="ECO:0007669"/>
    <property type="project" value="TreeGrafter"/>
</dbReference>
<protein>
    <recommendedName>
        <fullName evidence="4">FeS cluster biogenesis domain-containing protein</fullName>
    </recommendedName>
</protein>
<dbReference type="PANTHER" id="PTHR43011:SF1">
    <property type="entry name" value="IRON-SULFUR CLUSTER ASSEMBLY 2 HOMOLOG, MITOCHONDRIAL"/>
    <property type="match status" value="1"/>
</dbReference>
<dbReference type="EMBL" id="KV919180">
    <property type="protein sequence ID" value="OSX71020.1"/>
    <property type="molecule type" value="Genomic_DNA"/>
</dbReference>
<evidence type="ECO:0000313" key="2">
    <source>
        <dbReference type="EMBL" id="OSX71020.1"/>
    </source>
</evidence>
<dbReference type="Gene3D" id="2.60.300.12">
    <property type="entry name" value="HesB-like domain"/>
    <property type="match status" value="1"/>
</dbReference>
<reference evidence="2 3" key="1">
    <citation type="submission" date="2017-03" db="EMBL/GenBank/DDBJ databases">
        <title>WGS assembly of Porphyra umbilicalis.</title>
        <authorList>
            <person name="Brawley S.H."/>
            <person name="Blouin N.A."/>
            <person name="Ficko-Blean E."/>
            <person name="Wheeler G.L."/>
            <person name="Lohr M."/>
            <person name="Goodson H.V."/>
            <person name="Jenkins J.W."/>
            <person name="Blaby-Haas C.E."/>
            <person name="Helliwell K.E."/>
            <person name="Chan C."/>
            <person name="Marriage T."/>
            <person name="Bhattacharya D."/>
            <person name="Klein A.S."/>
            <person name="Badis Y."/>
            <person name="Brodie J."/>
            <person name="Cao Y."/>
            <person name="Collen J."/>
            <person name="Dittami S.M."/>
            <person name="Gachon C.M."/>
            <person name="Green B.R."/>
            <person name="Karpowicz S."/>
            <person name="Kim J.W."/>
            <person name="Kudahl U."/>
            <person name="Lin S."/>
            <person name="Michel G."/>
            <person name="Mittag M."/>
            <person name="Olson B.J."/>
            <person name="Pangilinan J."/>
            <person name="Peng Y."/>
            <person name="Qiu H."/>
            <person name="Shu S."/>
            <person name="Singer J.T."/>
            <person name="Smith A.G."/>
            <person name="Sprecher B.N."/>
            <person name="Wagner V."/>
            <person name="Wang W."/>
            <person name="Wang Z.-Y."/>
            <person name="Yan J."/>
            <person name="Yarish C."/>
            <person name="Zoeuner-Riek S."/>
            <person name="Zhuang Y."/>
            <person name="Zou Y."/>
            <person name="Lindquist E.A."/>
            <person name="Grimwood J."/>
            <person name="Barry K."/>
            <person name="Rokhsar D.S."/>
            <person name="Schmutz J."/>
            <person name="Stiller J.W."/>
            <person name="Grossman A.R."/>
            <person name="Prochnik S.E."/>
        </authorList>
    </citation>
    <scope>NUCLEOTIDE SEQUENCE [LARGE SCALE GENOMIC DNA]</scope>
    <source>
        <strain evidence="2">4086291</strain>
    </source>
</reference>
<organism evidence="2 3">
    <name type="scientific">Porphyra umbilicalis</name>
    <name type="common">Purple laver</name>
    <name type="synonym">Red alga</name>
    <dbReference type="NCBI Taxonomy" id="2786"/>
    <lineage>
        <taxon>Eukaryota</taxon>
        <taxon>Rhodophyta</taxon>
        <taxon>Bangiophyceae</taxon>
        <taxon>Bangiales</taxon>
        <taxon>Bangiaceae</taxon>
        <taxon>Porphyra</taxon>
    </lineage>
</organism>
<dbReference type="GO" id="GO:0016226">
    <property type="term" value="P:iron-sulfur cluster assembly"/>
    <property type="evidence" value="ECO:0007669"/>
    <property type="project" value="InterPro"/>
</dbReference>
<dbReference type="NCBIfam" id="TIGR00049">
    <property type="entry name" value="iron-sulfur cluster assembly accessory protein"/>
    <property type="match status" value="1"/>
</dbReference>
<dbReference type="Proteomes" id="UP000218209">
    <property type="component" value="Unassembled WGS sequence"/>
</dbReference>